<dbReference type="PROSITE" id="PS50294">
    <property type="entry name" value="WD_REPEATS_REGION"/>
    <property type="match status" value="4"/>
</dbReference>
<proteinExistence type="predicted"/>
<dbReference type="InterPro" id="IPR027417">
    <property type="entry name" value="P-loop_NTPase"/>
</dbReference>
<keyword evidence="2" id="KW-0677">Repeat</keyword>
<dbReference type="SUPFAM" id="SSF50978">
    <property type="entry name" value="WD40 repeat-like"/>
    <property type="match status" value="2"/>
</dbReference>
<dbReference type="PRINTS" id="PR00320">
    <property type="entry name" value="GPROTEINBRPT"/>
</dbReference>
<comment type="caution">
    <text evidence="6">The sequence shown here is derived from an EMBL/GenBank/DDBJ whole genome shotgun (WGS) entry which is preliminary data.</text>
</comment>
<evidence type="ECO:0000313" key="7">
    <source>
        <dbReference type="Proteomes" id="UP000027456"/>
    </source>
</evidence>
<evidence type="ECO:0000259" key="5">
    <source>
        <dbReference type="Pfam" id="PF24883"/>
    </source>
</evidence>
<dbReference type="PROSITE" id="PS00678">
    <property type="entry name" value="WD_REPEATS_1"/>
    <property type="match status" value="3"/>
</dbReference>
<dbReference type="SMART" id="SM00320">
    <property type="entry name" value="WD40"/>
    <property type="match status" value="9"/>
</dbReference>
<dbReference type="HOGENOM" id="CLU_000288_6_3_1"/>
<dbReference type="PANTHER" id="PTHR19848">
    <property type="entry name" value="WD40 REPEAT PROTEIN"/>
    <property type="match status" value="1"/>
</dbReference>
<evidence type="ECO:0000313" key="6">
    <source>
        <dbReference type="EMBL" id="KEP49582.1"/>
    </source>
</evidence>
<protein>
    <submittedName>
        <fullName evidence="6">Putative vegetative incompatibility protein HET-E-1</fullName>
    </submittedName>
</protein>
<dbReference type="CDD" id="cd00200">
    <property type="entry name" value="WD40"/>
    <property type="match status" value="1"/>
</dbReference>
<dbReference type="Gene3D" id="2.130.10.10">
    <property type="entry name" value="YVTN repeat-like/Quinoprotein amine dehydrogenase"/>
    <property type="match status" value="3"/>
</dbReference>
<dbReference type="PROSITE" id="PS50082">
    <property type="entry name" value="WD_REPEATS_2"/>
    <property type="match status" value="4"/>
</dbReference>
<dbReference type="InterPro" id="IPR056884">
    <property type="entry name" value="NPHP3-like_N"/>
</dbReference>
<feature type="compositionally biased region" description="Polar residues" evidence="4">
    <location>
        <begin position="32"/>
        <end position="77"/>
    </location>
</feature>
<dbReference type="Pfam" id="PF24883">
    <property type="entry name" value="NPHP3_N"/>
    <property type="match status" value="1"/>
</dbReference>
<dbReference type="InterPro" id="IPR036322">
    <property type="entry name" value="WD40_repeat_dom_sf"/>
</dbReference>
<dbReference type="InterPro" id="IPR015943">
    <property type="entry name" value="WD40/YVTN_repeat-like_dom_sf"/>
</dbReference>
<sequence length="1561" mass="171142">MESGAKRKRTNATNAGNQLHPGEWRNGKRSRSNSPSGSPIPSAATKGTSDSNSSALLQNLSRDSNQSQIQDCPQPTSVGFPRSAPGGTDTASIATPSNNSPSNEWTGLEKALQGLRLTTKACPPLRSAIDDLVSCVPLFETAAKNRKDYEDLAIGLKGMVRLLDPHLADTTSENITNTIKDIAEAMKKEVKSIADRQSRHGLRRVLSATNDEEDLIRRYRRIEQLFRQLYGEASLSAWSISSKHYVNTQLESLRPAKLARYNSELSMEVSRRSCTENTRTEILSNLMKWSEDRSMASIYWMNGMAGTGKTTIAYSACVALEASKQLAGSFFCTRTSSECRDAKRIVPTIAYQLARRSTPFRSALCKVLEEDTDIGTGTISAQFDQLLRIPLMEAQSTMSNNLVVVVDALDESSDPYIVKLFLGVLFRSVAGLPIKFFVTSRPEPIIRQRMMSESERSRSILYLHEIEASLVQADIELYLKEELSSIIPADKDIKQLAKYAGKLFIYAATAVRYIRPPGKPRNSRERLETVLAANVGSNRSLIPIDTLYSVILTTAIDEDEELEPQEQERMLLVLWTAVCACEPVLISTIAAISGIGSKDRVVAALEPLGSVLHISDHSELVTTLHASFPDYISSRERSGRFACDIPKHNRLLSKYCFEIMEAQLRFNICNILSSFIPDSDIPHLQDQIDANISEELFYACRFWMDHMGLTELFKTPILTTISHPLLWPLSDFLLQRLLFWMEVLNLKGYMHVGVTSTSKLNALLNQEGNAESKLGQLTSEVQDFVVGYASHPIADYTPHIYLSALPLAPFLSHLFPKFKGLIRVSGTALNKIQQAALSTWESESVVLSTAFLPKGDRIVLGKKSGELTVQYIHDGKHVFPPLKAHDGSITSLGVSHHGTQIVTGSDDMTLSVWNTHNGSLALGPFKEHTEGVTSVAFSPDGTHIISGSNDCTVGICDLHNAATPMRRFTGHTDSVNSVAFSRAGTLAISGASDRTVRLWDVFKGTALLTLDDPSGPVILAQFTPDGNSIISVSRGVENYKYFRRTSIQDVRDGSSLTSLASTGKVESISISPEGDRFVGSVNGSIGISDIPMCLEPIAASTGKVASISISPEGDQFVGSASGSTLGISDIPMYLEPIAGPFHGHTSQLTSTKFSDDGTRVISASNDRTVRVWNVHRKVRQLEPKDTPKVPRRLDPILGTISANQTSIATSDPTNIHVFNLDLHTSTHIASPSVILIKFSLDATRIFSIHASGTVCTWNADTAQLIDGPCHCSNSNRFESVACSVDGTHIATSYYDTVEIWDAQSNHIITIRGLGTPKRTGNTLVFSWAGTKILTVGHDVHNTNGWDVLNIWDTNRGTLVAGPIEVPGLQLGTFDLSADGTYVACSSKVAQIDNGLRLINTITGETNFMPSWNLLIKHCVCPHVLARFSFDGRYVAFTIGSSCYVWNTQDQTVIAVLVIHGTRFQSISYNPNGWFLAISNTSIPGSDFVQAWRFDINKPLSAIRSDGWIVNELSQPLFWVPAEIRTEFPKSIGMNISGESSLFVDYSGMLSGDDWRRCYIGG</sequence>
<dbReference type="PANTHER" id="PTHR19848:SF8">
    <property type="entry name" value="F-BOX AND WD REPEAT DOMAIN CONTAINING 7"/>
    <property type="match status" value="1"/>
</dbReference>
<feature type="domain" description="Nephrocystin 3-like N-terminal" evidence="5">
    <location>
        <begin position="286"/>
        <end position="441"/>
    </location>
</feature>
<organism evidence="6 7">
    <name type="scientific">Rhizoctonia solani 123E</name>
    <dbReference type="NCBI Taxonomy" id="1423351"/>
    <lineage>
        <taxon>Eukaryota</taxon>
        <taxon>Fungi</taxon>
        <taxon>Dikarya</taxon>
        <taxon>Basidiomycota</taxon>
        <taxon>Agaricomycotina</taxon>
        <taxon>Agaricomycetes</taxon>
        <taxon>Cantharellales</taxon>
        <taxon>Ceratobasidiaceae</taxon>
        <taxon>Rhizoctonia</taxon>
    </lineage>
</organism>
<evidence type="ECO:0000256" key="1">
    <source>
        <dbReference type="ARBA" id="ARBA00022574"/>
    </source>
</evidence>
<feature type="compositionally biased region" description="Basic residues" evidence="4">
    <location>
        <begin position="1"/>
        <end position="10"/>
    </location>
</feature>
<dbReference type="InterPro" id="IPR019775">
    <property type="entry name" value="WD40_repeat_CS"/>
</dbReference>
<dbReference type="EMBL" id="AZST01000347">
    <property type="protein sequence ID" value="KEP49582.1"/>
    <property type="molecule type" value="Genomic_DNA"/>
</dbReference>
<dbReference type="Gene3D" id="3.40.50.300">
    <property type="entry name" value="P-loop containing nucleotide triphosphate hydrolases"/>
    <property type="match status" value="1"/>
</dbReference>
<dbReference type="InterPro" id="IPR001680">
    <property type="entry name" value="WD40_rpt"/>
</dbReference>
<feature type="repeat" description="WD" evidence="3">
    <location>
        <begin position="1141"/>
        <end position="1174"/>
    </location>
</feature>
<feature type="repeat" description="WD" evidence="3">
    <location>
        <begin position="968"/>
        <end position="1009"/>
    </location>
</feature>
<gene>
    <name evidence="6" type="ORF">V565_097530</name>
</gene>
<dbReference type="InterPro" id="IPR020472">
    <property type="entry name" value="WD40_PAC1"/>
</dbReference>
<feature type="repeat" description="WD" evidence="3">
    <location>
        <begin position="882"/>
        <end position="923"/>
    </location>
</feature>
<feature type="compositionally biased region" description="Polar residues" evidence="4">
    <location>
        <begin position="89"/>
        <end position="105"/>
    </location>
</feature>
<keyword evidence="1 3" id="KW-0853">WD repeat</keyword>
<accession>A0A074SHT6</accession>
<evidence type="ECO:0000256" key="2">
    <source>
        <dbReference type="ARBA" id="ARBA00022737"/>
    </source>
</evidence>
<dbReference type="SUPFAM" id="SSF52540">
    <property type="entry name" value="P-loop containing nucleoside triphosphate hydrolases"/>
    <property type="match status" value="1"/>
</dbReference>
<name>A0A074SHT6_9AGAM</name>
<keyword evidence="7" id="KW-1185">Reference proteome</keyword>
<evidence type="ECO:0000256" key="4">
    <source>
        <dbReference type="SAM" id="MobiDB-lite"/>
    </source>
</evidence>
<dbReference type="OrthoDB" id="3139714at2759"/>
<reference evidence="6 7" key="1">
    <citation type="submission" date="2013-12" db="EMBL/GenBank/DDBJ databases">
        <authorList>
            <person name="Cubeta M."/>
            <person name="Pakala S."/>
            <person name="Fedorova N."/>
            <person name="Thomas E."/>
            <person name="Dean R."/>
            <person name="Jabaji S."/>
            <person name="Neate S."/>
            <person name="Toda T."/>
            <person name="Tavantzis S."/>
            <person name="Vilgalys R."/>
            <person name="Bharathan N."/>
            <person name="Pakala S."/>
            <person name="Losada L.S."/>
            <person name="Zafar N."/>
            <person name="Nierman W."/>
        </authorList>
    </citation>
    <scope>NUCLEOTIDE SEQUENCE [LARGE SCALE GENOMIC DNA]</scope>
    <source>
        <strain evidence="6 7">123E</strain>
    </source>
</reference>
<evidence type="ECO:0000256" key="3">
    <source>
        <dbReference type="PROSITE-ProRule" id="PRU00221"/>
    </source>
</evidence>
<dbReference type="Pfam" id="PF00400">
    <property type="entry name" value="WD40"/>
    <property type="match status" value="4"/>
</dbReference>
<feature type="repeat" description="WD" evidence="3">
    <location>
        <begin position="925"/>
        <end position="966"/>
    </location>
</feature>
<dbReference type="Proteomes" id="UP000027456">
    <property type="component" value="Unassembled WGS sequence"/>
</dbReference>
<feature type="region of interest" description="Disordered" evidence="4">
    <location>
        <begin position="1"/>
        <end position="105"/>
    </location>
</feature>